<evidence type="ECO:0000256" key="10">
    <source>
        <dbReference type="RuleBase" id="RU003812"/>
    </source>
</evidence>
<evidence type="ECO:0000313" key="12">
    <source>
        <dbReference type="EMBL" id="TCO21953.1"/>
    </source>
</evidence>
<dbReference type="InterPro" id="IPR022926">
    <property type="entry name" value="NH(3)-dep_NAD(+)_synth"/>
</dbReference>
<evidence type="ECO:0000256" key="2">
    <source>
        <dbReference type="ARBA" id="ARBA00022598"/>
    </source>
</evidence>
<dbReference type="InterPro" id="IPR014729">
    <property type="entry name" value="Rossmann-like_a/b/a_fold"/>
</dbReference>
<dbReference type="PANTHER" id="PTHR23090">
    <property type="entry name" value="NH 3 /GLUTAMINE-DEPENDENT NAD + SYNTHETASE"/>
    <property type="match status" value="1"/>
</dbReference>
<feature type="binding site" description="in other chain" evidence="8">
    <location>
        <position position="144"/>
    </location>
    <ligand>
        <name>deamido-NAD(+)</name>
        <dbReference type="ChEBI" id="CHEBI:58437"/>
        <note>ligand shared between two neighboring subunits</note>
    </ligand>
</feature>
<dbReference type="CDD" id="cd00553">
    <property type="entry name" value="NAD_synthase"/>
    <property type="match status" value="1"/>
</dbReference>
<dbReference type="PANTHER" id="PTHR23090:SF7">
    <property type="entry name" value="NH(3)-DEPENDENT NAD(+) SYNTHETASE"/>
    <property type="match status" value="1"/>
</dbReference>
<feature type="binding site" description="in other chain" evidence="8">
    <location>
        <position position="177"/>
    </location>
    <ligand>
        <name>deamido-NAD(+)</name>
        <dbReference type="ChEBI" id="CHEBI:58437"/>
        <note>ligand shared between two neighboring subunits</note>
    </ligand>
</feature>
<feature type="binding site" evidence="8">
    <location>
        <position position="215"/>
    </location>
    <ligand>
        <name>ATP</name>
        <dbReference type="ChEBI" id="CHEBI:30616"/>
    </ligand>
</feature>
<dbReference type="SUPFAM" id="SSF52402">
    <property type="entry name" value="Adenine nucleotide alpha hydrolases-like"/>
    <property type="match status" value="1"/>
</dbReference>
<evidence type="ECO:0000256" key="5">
    <source>
        <dbReference type="ARBA" id="ARBA00022840"/>
    </source>
</evidence>
<comment type="subunit">
    <text evidence="8">Homodimer.</text>
</comment>
<proteinExistence type="inferred from homology"/>
<sequence>MSELDRQYLQELIVAELGVTPSFDPDLEIERRINFLTDQLRLSGASTYVLGISGGVDSSTAGRLCQLAVERVRASGGNATFVAMRLPYGIQADEVDAQRALEFIRPDETLTVDVKPATDAMVESVKHSDLGDRADYHTGNIKARQRMIAQYVVAGARGGLVVGTDHAAEAVMGFFTKYGDGACDLTPLAGLTKRRVRAIGSRLGAVDEITGKIPTADLESNNPGLPDEVALGVTYDQIDDFLEGKPVDDTAADTIIAFHRRTIHKRAVPIAP</sequence>
<protein>
    <recommendedName>
        <fullName evidence="8 10">NH(3)-dependent NAD(+) synthetase</fullName>
        <ecNumber evidence="8 10">6.3.1.5</ecNumber>
    </recommendedName>
</protein>
<dbReference type="InterPro" id="IPR003694">
    <property type="entry name" value="NAD_synthase"/>
</dbReference>
<evidence type="ECO:0000256" key="6">
    <source>
        <dbReference type="ARBA" id="ARBA00022842"/>
    </source>
</evidence>
<feature type="binding site" description="in other chain" evidence="8">
    <location>
        <begin position="264"/>
        <end position="265"/>
    </location>
    <ligand>
        <name>deamido-NAD(+)</name>
        <dbReference type="ChEBI" id="CHEBI:58437"/>
        <note>ligand shared between two neighboring subunits</note>
    </ligand>
</feature>
<dbReference type="Gene3D" id="3.40.50.620">
    <property type="entry name" value="HUPs"/>
    <property type="match status" value="1"/>
</dbReference>
<dbReference type="InterPro" id="IPR022310">
    <property type="entry name" value="NAD/GMP_synthase"/>
</dbReference>
<dbReference type="Pfam" id="PF02540">
    <property type="entry name" value="NAD_synthase"/>
    <property type="match status" value="1"/>
</dbReference>
<keyword evidence="7 8" id="KW-0520">NAD</keyword>
<comment type="similarity">
    <text evidence="1 8 9">Belongs to the NAD synthetase family.</text>
</comment>
<name>A0ABY2BJY6_9ACTN</name>
<comment type="catalytic activity">
    <reaction evidence="8 10">
        <text>deamido-NAD(+) + NH4(+) + ATP = AMP + diphosphate + NAD(+) + H(+)</text>
        <dbReference type="Rhea" id="RHEA:21188"/>
        <dbReference type="ChEBI" id="CHEBI:15378"/>
        <dbReference type="ChEBI" id="CHEBI:28938"/>
        <dbReference type="ChEBI" id="CHEBI:30616"/>
        <dbReference type="ChEBI" id="CHEBI:33019"/>
        <dbReference type="ChEBI" id="CHEBI:57540"/>
        <dbReference type="ChEBI" id="CHEBI:58437"/>
        <dbReference type="ChEBI" id="CHEBI:456215"/>
        <dbReference type="EC" id="6.3.1.5"/>
    </reaction>
</comment>
<reference evidence="12 13" key="1">
    <citation type="journal article" date="2015" name="Stand. Genomic Sci.">
        <title>Genomic Encyclopedia of Bacterial and Archaeal Type Strains, Phase III: the genomes of soil and plant-associated and newly described type strains.</title>
        <authorList>
            <person name="Whitman W.B."/>
            <person name="Woyke T."/>
            <person name="Klenk H.P."/>
            <person name="Zhou Y."/>
            <person name="Lilburn T.G."/>
            <person name="Beck B.J."/>
            <person name="De Vos P."/>
            <person name="Vandamme P."/>
            <person name="Eisen J.A."/>
            <person name="Garrity G."/>
            <person name="Hugenholtz P."/>
            <person name="Kyrpides N.C."/>
        </authorList>
    </citation>
    <scope>NUCLEOTIDE SEQUENCE [LARGE SCALE GENOMIC DNA]</scope>
    <source>
        <strain evidence="12 13">VKM Ac-2538</strain>
    </source>
</reference>
<gene>
    <name evidence="8" type="primary">nadE</name>
    <name evidence="12" type="ORF">EV644_107276</name>
</gene>
<dbReference type="NCBIfam" id="NF001979">
    <property type="entry name" value="PRK00768.1"/>
    <property type="match status" value="1"/>
</dbReference>
<evidence type="ECO:0000256" key="1">
    <source>
        <dbReference type="ARBA" id="ARBA00005859"/>
    </source>
</evidence>
<keyword evidence="13" id="KW-1185">Reference proteome</keyword>
<comment type="pathway">
    <text evidence="8">Cofactor biosynthesis; NAD(+) biosynthesis; NAD(+) from deamido-NAD(+) (ammonia route): step 1/1.</text>
</comment>
<feature type="binding site" evidence="8">
    <location>
        <position position="193"/>
    </location>
    <ligand>
        <name>ATP</name>
        <dbReference type="ChEBI" id="CHEBI:30616"/>
    </ligand>
</feature>
<keyword evidence="6 8" id="KW-0460">Magnesium</keyword>
<dbReference type="EMBL" id="SLWM01000007">
    <property type="protein sequence ID" value="TCO21953.1"/>
    <property type="molecule type" value="Genomic_DNA"/>
</dbReference>
<keyword evidence="5 8" id="KW-0067">ATP-binding</keyword>
<feature type="binding site" evidence="8">
    <location>
        <position position="164"/>
    </location>
    <ligand>
        <name>ATP</name>
        <dbReference type="ChEBI" id="CHEBI:30616"/>
    </ligand>
</feature>
<feature type="binding site" evidence="8">
    <location>
        <position position="184"/>
    </location>
    <ligand>
        <name>deamido-NAD(+)</name>
        <dbReference type="ChEBI" id="CHEBI:58437"/>
        <note>ligand shared between two neighboring subunits</note>
    </ligand>
</feature>
<keyword evidence="2 8" id="KW-0436">Ligase</keyword>
<keyword evidence="4 8" id="KW-0547">Nucleotide-binding</keyword>
<dbReference type="HAMAP" id="MF_00193">
    <property type="entry name" value="NadE_ammonia_dep"/>
    <property type="match status" value="1"/>
</dbReference>
<evidence type="ECO:0000256" key="8">
    <source>
        <dbReference type="HAMAP-Rule" id="MF_00193"/>
    </source>
</evidence>
<feature type="binding site" evidence="8">
    <location>
        <begin position="51"/>
        <end position="58"/>
    </location>
    <ligand>
        <name>ATP</name>
        <dbReference type="ChEBI" id="CHEBI:30616"/>
    </ligand>
</feature>
<evidence type="ECO:0000256" key="4">
    <source>
        <dbReference type="ARBA" id="ARBA00022741"/>
    </source>
</evidence>
<organism evidence="12 13">
    <name type="scientific">Kribbella orskensis</name>
    <dbReference type="NCBI Taxonomy" id="2512216"/>
    <lineage>
        <taxon>Bacteria</taxon>
        <taxon>Bacillati</taxon>
        <taxon>Actinomycetota</taxon>
        <taxon>Actinomycetes</taxon>
        <taxon>Propionibacteriales</taxon>
        <taxon>Kribbellaceae</taxon>
        <taxon>Kribbella</taxon>
    </lineage>
</organism>
<evidence type="ECO:0000256" key="9">
    <source>
        <dbReference type="RuleBase" id="RU003811"/>
    </source>
</evidence>
<dbReference type="Proteomes" id="UP000295818">
    <property type="component" value="Unassembled WGS sequence"/>
</dbReference>
<dbReference type="RefSeq" id="WP_132190487.1">
    <property type="nucleotide sequence ID" value="NZ_SLWM01000007.1"/>
</dbReference>
<accession>A0ABY2BJY6</accession>
<evidence type="ECO:0000259" key="11">
    <source>
        <dbReference type="Pfam" id="PF02540"/>
    </source>
</evidence>
<evidence type="ECO:0000313" key="13">
    <source>
        <dbReference type="Proteomes" id="UP000295818"/>
    </source>
</evidence>
<comment type="caution">
    <text evidence="12">The sequence shown here is derived from an EMBL/GenBank/DDBJ whole genome shotgun (WGS) entry which is preliminary data.</text>
</comment>
<feature type="binding site" evidence="8">
    <location>
        <position position="169"/>
    </location>
    <ligand>
        <name>Mg(2+)</name>
        <dbReference type="ChEBI" id="CHEBI:18420"/>
    </ligand>
</feature>
<feature type="domain" description="NAD/GMP synthase" evidence="11">
    <location>
        <begin position="29"/>
        <end position="269"/>
    </location>
</feature>
<comment type="function">
    <text evidence="8">Catalyzes the ATP-dependent amidation of deamido-NAD to form NAD. Uses ammonia as a nitrogen source.</text>
</comment>
<dbReference type="EC" id="6.3.1.5" evidence="8 10"/>
<evidence type="ECO:0000256" key="7">
    <source>
        <dbReference type="ARBA" id="ARBA00023027"/>
    </source>
</evidence>
<dbReference type="NCBIfam" id="TIGR00552">
    <property type="entry name" value="nadE"/>
    <property type="match status" value="1"/>
</dbReference>
<evidence type="ECO:0000256" key="3">
    <source>
        <dbReference type="ARBA" id="ARBA00022723"/>
    </source>
</evidence>
<keyword evidence="3 8" id="KW-0479">Metal-binding</keyword>
<feature type="binding site" evidence="8">
    <location>
        <position position="57"/>
    </location>
    <ligand>
        <name>Mg(2+)</name>
        <dbReference type="ChEBI" id="CHEBI:18420"/>
    </ligand>
</feature>